<keyword evidence="2" id="KW-1185">Reference proteome</keyword>
<accession>A0ABS3L7D6</accession>
<reference evidence="1 2" key="1">
    <citation type="submission" date="2021-03" db="EMBL/GenBank/DDBJ databases">
        <title>Enterococcal diversity collection.</title>
        <authorList>
            <person name="Gilmore M.S."/>
            <person name="Schwartzman J."/>
            <person name="Van Tyne D."/>
            <person name="Martin M."/>
            <person name="Earl A.M."/>
            <person name="Manson A.L."/>
            <person name="Straub T."/>
            <person name="Salamzade R."/>
            <person name="Saavedra J."/>
            <person name="Lebreton F."/>
            <person name="Prichula J."/>
            <person name="Schaufler K."/>
            <person name="Gaca A."/>
            <person name="Sgardioli B."/>
            <person name="Wagenaar J."/>
            <person name="Strong T."/>
        </authorList>
    </citation>
    <scope>NUCLEOTIDE SEQUENCE [LARGE SCALE GENOMIC DNA]</scope>
    <source>
        <strain evidence="1 2">669A</strain>
    </source>
</reference>
<protein>
    <recommendedName>
        <fullName evidence="3">AbiEi antitoxin C-terminal domain-containing protein</fullName>
    </recommendedName>
</protein>
<sequence length="223" mass="26148">MSMYEVLEEKLLDDFGYNEPIIVKEIDSENNYRIDKKLFRKYLSRLYENDKLQRYENGVYYFPAFNKYYNDYSKLSEEKVIEKKFISYCGEVFGYKTGYSFASFLGLTLQVPQVTEIATENISKSTVEDLGKKYIIKKARVDVTKENYKILQVLDILTDYYDLIEGDKSTTKKKLADYLSTTEIDGEYFKLLMGKYPAKTSKILLSKGYLDIFHQEDNANVPV</sequence>
<evidence type="ECO:0000313" key="1">
    <source>
        <dbReference type="EMBL" id="MBO1305526.1"/>
    </source>
</evidence>
<organism evidence="1 2">
    <name type="scientific">Candidatus Enterococcus moelleringii</name>
    <dbReference type="NCBI Taxonomy" id="2815325"/>
    <lineage>
        <taxon>Bacteria</taxon>
        <taxon>Bacillati</taxon>
        <taxon>Bacillota</taxon>
        <taxon>Bacilli</taxon>
        <taxon>Lactobacillales</taxon>
        <taxon>Enterococcaceae</taxon>
        <taxon>Enterococcus</taxon>
    </lineage>
</organism>
<comment type="caution">
    <text evidence="1">The sequence shown here is derived from an EMBL/GenBank/DDBJ whole genome shotgun (WGS) entry which is preliminary data.</text>
</comment>
<evidence type="ECO:0008006" key="3">
    <source>
        <dbReference type="Google" id="ProtNLM"/>
    </source>
</evidence>
<proteinExistence type="predicted"/>
<name>A0ABS3L7D6_9ENTE</name>
<dbReference type="EMBL" id="JAFREM010000008">
    <property type="protein sequence ID" value="MBO1305526.1"/>
    <property type="molecule type" value="Genomic_DNA"/>
</dbReference>
<dbReference type="Proteomes" id="UP000664601">
    <property type="component" value="Unassembled WGS sequence"/>
</dbReference>
<evidence type="ECO:0000313" key="2">
    <source>
        <dbReference type="Proteomes" id="UP000664601"/>
    </source>
</evidence>
<dbReference type="RefSeq" id="WP_207672467.1">
    <property type="nucleotide sequence ID" value="NZ_JAFREM010000008.1"/>
</dbReference>
<gene>
    <name evidence="1" type="ORF">JZO70_05100</name>
</gene>